<dbReference type="InterPro" id="IPR029063">
    <property type="entry name" value="SAM-dependent_MTases_sf"/>
</dbReference>
<dbReference type="GO" id="GO:0032259">
    <property type="term" value="P:methylation"/>
    <property type="evidence" value="ECO:0007669"/>
    <property type="project" value="UniProtKB-KW"/>
</dbReference>
<sequence>MKKNEQFYDKQYEWMTQKSGVTIYPYHHERVEIVEKSNQYQSLHILELGSGNGEFAVAAALHEHQVSTVEIIQPAMRKMLEIAEEHKVTKQIHAHLDSFYTIQLTDKFDAICYWDGFGVGTDAEQQLLLHNIDHWLKPKGKVFIDVYAPAYWAKTAGQFMKLSKTVHRQYDYDIENNRMLDAWWLVENPTEKMQQSLRCYDVAEFEKLLADTSLVIEEIIPGGKMDYESWVYHEQVILEDAMMYTVILKKVRSSL</sequence>
<keyword evidence="3" id="KW-1185">Reference proteome</keyword>
<evidence type="ECO:0000313" key="3">
    <source>
        <dbReference type="Proteomes" id="UP000618943"/>
    </source>
</evidence>
<evidence type="ECO:0000259" key="1">
    <source>
        <dbReference type="Pfam" id="PF13649"/>
    </source>
</evidence>
<dbReference type="InterPro" id="IPR041698">
    <property type="entry name" value="Methyltransf_25"/>
</dbReference>
<feature type="domain" description="Methyltransferase" evidence="1">
    <location>
        <begin position="45"/>
        <end position="140"/>
    </location>
</feature>
<dbReference type="GO" id="GO:0008168">
    <property type="term" value="F:methyltransferase activity"/>
    <property type="evidence" value="ECO:0007669"/>
    <property type="project" value="UniProtKB-KW"/>
</dbReference>
<accession>A0ABS1H435</accession>
<dbReference type="EMBL" id="JAEOAH010000004">
    <property type="protein sequence ID" value="MBK3494162.1"/>
    <property type="molecule type" value="Genomic_DNA"/>
</dbReference>
<dbReference type="Proteomes" id="UP000618943">
    <property type="component" value="Unassembled WGS sequence"/>
</dbReference>
<reference evidence="2 3" key="1">
    <citation type="submission" date="2020-12" db="EMBL/GenBank/DDBJ databases">
        <title>YIM B01967 draft genome.</title>
        <authorList>
            <person name="Yan X."/>
        </authorList>
    </citation>
    <scope>NUCLEOTIDE SEQUENCE [LARGE SCALE GENOMIC DNA]</scope>
    <source>
        <strain evidence="2 3">YIM B01967</strain>
    </source>
</reference>
<proteinExistence type="predicted"/>
<dbReference type="RefSeq" id="WP_200748140.1">
    <property type="nucleotide sequence ID" value="NZ_JAEOAH010000004.1"/>
</dbReference>
<dbReference type="SUPFAM" id="SSF53335">
    <property type="entry name" value="S-adenosyl-L-methionine-dependent methyltransferases"/>
    <property type="match status" value="1"/>
</dbReference>
<name>A0ABS1H435_9BACL</name>
<comment type="caution">
    <text evidence="2">The sequence shown here is derived from an EMBL/GenBank/DDBJ whole genome shotgun (WGS) entry which is preliminary data.</text>
</comment>
<dbReference type="CDD" id="cd02440">
    <property type="entry name" value="AdoMet_MTases"/>
    <property type="match status" value="1"/>
</dbReference>
<keyword evidence="2" id="KW-0489">Methyltransferase</keyword>
<keyword evidence="2" id="KW-0808">Transferase</keyword>
<evidence type="ECO:0000313" key="2">
    <source>
        <dbReference type="EMBL" id="MBK3494162.1"/>
    </source>
</evidence>
<organism evidence="2 3">
    <name type="scientific">Viridibacillus soli</name>
    <dbReference type="NCBI Taxonomy" id="2798301"/>
    <lineage>
        <taxon>Bacteria</taxon>
        <taxon>Bacillati</taxon>
        <taxon>Bacillota</taxon>
        <taxon>Bacilli</taxon>
        <taxon>Bacillales</taxon>
        <taxon>Caryophanaceae</taxon>
        <taxon>Viridibacillus</taxon>
    </lineage>
</organism>
<dbReference type="Pfam" id="PF13649">
    <property type="entry name" value="Methyltransf_25"/>
    <property type="match status" value="1"/>
</dbReference>
<dbReference type="Gene3D" id="3.40.50.150">
    <property type="entry name" value="Vaccinia Virus protein VP39"/>
    <property type="match status" value="1"/>
</dbReference>
<protein>
    <submittedName>
        <fullName evidence="2">Class I SAM-dependent methyltransferase</fullName>
    </submittedName>
</protein>
<gene>
    <name evidence="2" type="ORF">JFL43_04675</name>
</gene>